<feature type="transmembrane region" description="Helical" evidence="11">
    <location>
        <begin position="300"/>
        <end position="321"/>
    </location>
</feature>
<keyword evidence="3 11" id="KW-0812">Transmembrane</keyword>
<dbReference type="Proteomes" id="UP001159042">
    <property type="component" value="Unassembled WGS sequence"/>
</dbReference>
<evidence type="ECO:0000256" key="3">
    <source>
        <dbReference type="ARBA" id="ARBA00022692"/>
    </source>
</evidence>
<feature type="domain" description="RING-CH-type" evidence="12">
    <location>
        <begin position="171"/>
        <end position="231"/>
    </location>
</feature>
<evidence type="ECO:0000256" key="1">
    <source>
        <dbReference type="ARBA" id="ARBA00004141"/>
    </source>
</evidence>
<reference evidence="13 14" key="1">
    <citation type="journal article" date="2023" name="Insect Mol. Biol.">
        <title>Genome sequencing provides insights into the evolution of gene families encoding plant cell wall-degrading enzymes in longhorned beetles.</title>
        <authorList>
            <person name="Shin N.R."/>
            <person name="Okamura Y."/>
            <person name="Kirsch R."/>
            <person name="Pauchet Y."/>
        </authorList>
    </citation>
    <scope>NUCLEOTIDE SEQUENCE [LARGE SCALE GENOMIC DNA]</scope>
    <source>
        <strain evidence="13">EAD_L_NR</strain>
    </source>
</reference>
<evidence type="ECO:0000313" key="14">
    <source>
        <dbReference type="Proteomes" id="UP001159042"/>
    </source>
</evidence>
<dbReference type="EMBL" id="JANEYG010000035">
    <property type="protein sequence ID" value="KAJ8917157.1"/>
    <property type="molecule type" value="Genomic_DNA"/>
</dbReference>
<dbReference type="AlphaFoldDB" id="A0AAV8VSZ7"/>
<feature type="transmembrane region" description="Helical" evidence="11">
    <location>
        <begin position="257"/>
        <end position="280"/>
    </location>
</feature>
<organism evidence="13 14">
    <name type="scientific">Exocentrus adspersus</name>
    <dbReference type="NCBI Taxonomy" id="1586481"/>
    <lineage>
        <taxon>Eukaryota</taxon>
        <taxon>Metazoa</taxon>
        <taxon>Ecdysozoa</taxon>
        <taxon>Arthropoda</taxon>
        <taxon>Hexapoda</taxon>
        <taxon>Insecta</taxon>
        <taxon>Pterygota</taxon>
        <taxon>Neoptera</taxon>
        <taxon>Endopterygota</taxon>
        <taxon>Coleoptera</taxon>
        <taxon>Polyphaga</taxon>
        <taxon>Cucujiformia</taxon>
        <taxon>Chrysomeloidea</taxon>
        <taxon>Cerambycidae</taxon>
        <taxon>Lamiinae</taxon>
        <taxon>Acanthocinini</taxon>
        <taxon>Exocentrus</taxon>
    </lineage>
</organism>
<comment type="caution">
    <text evidence="13">The sequence shown here is derived from an EMBL/GenBank/DDBJ whole genome shotgun (WGS) entry which is preliminary data.</text>
</comment>
<evidence type="ECO:0000256" key="2">
    <source>
        <dbReference type="ARBA" id="ARBA00022679"/>
    </source>
</evidence>
<evidence type="ECO:0000256" key="11">
    <source>
        <dbReference type="SAM" id="Phobius"/>
    </source>
</evidence>
<keyword evidence="14" id="KW-1185">Reference proteome</keyword>
<dbReference type="GO" id="GO:0004842">
    <property type="term" value="F:ubiquitin-protein transferase activity"/>
    <property type="evidence" value="ECO:0007669"/>
    <property type="project" value="TreeGrafter"/>
</dbReference>
<evidence type="ECO:0000256" key="9">
    <source>
        <dbReference type="ARBA" id="ARBA00023136"/>
    </source>
</evidence>
<dbReference type="GO" id="GO:0008270">
    <property type="term" value="F:zinc ion binding"/>
    <property type="evidence" value="ECO:0007669"/>
    <property type="project" value="UniProtKB-KW"/>
</dbReference>
<keyword evidence="5" id="KW-0863">Zinc-finger</keyword>
<sequence>MQNENKHKKKDVFVTLILTESTSSLLDLNLPHVEKVDPDDSKICLITPSEFGYFKKKHGKSSDGLEQAERAGTSKEGAESGKNVEEIYLKISSDVALFSNNFSSSSCVGSGLLDEDAGTPKPSPAPPPASNIFQAMKIGKHPIVTARSKAHADKLNVNANNILVSLLETDSRSSVDYMCRICHGGESMDDLLTPCRCRGTIALVHLKCLERWLKESNHSHCELCQHHYQIIREPKHGVAWSILVFLSHPGPHLKDMLLDLLAFTLYTPSAVASTYMLMMICESLVKSNIVTHGTLSSHVIAFSAIFGMAAIDFTYSSWLMLTIQKHIDNWRDWYKNNASLKVILPKIKLRPHSKKRKAKAKQAPATTE</sequence>
<dbReference type="Gene3D" id="3.30.40.10">
    <property type="entry name" value="Zinc/RING finger domain, C3HC4 (zinc finger)"/>
    <property type="match status" value="1"/>
</dbReference>
<dbReference type="SMART" id="SM00744">
    <property type="entry name" value="RINGv"/>
    <property type="match status" value="1"/>
</dbReference>
<evidence type="ECO:0000256" key="7">
    <source>
        <dbReference type="ARBA" id="ARBA00022833"/>
    </source>
</evidence>
<evidence type="ECO:0000256" key="10">
    <source>
        <dbReference type="SAM" id="MobiDB-lite"/>
    </source>
</evidence>
<evidence type="ECO:0000256" key="4">
    <source>
        <dbReference type="ARBA" id="ARBA00022723"/>
    </source>
</evidence>
<name>A0AAV8VSZ7_9CUCU</name>
<dbReference type="Pfam" id="PF12906">
    <property type="entry name" value="RINGv"/>
    <property type="match status" value="1"/>
</dbReference>
<evidence type="ECO:0000256" key="6">
    <source>
        <dbReference type="ARBA" id="ARBA00022786"/>
    </source>
</evidence>
<dbReference type="GO" id="GO:0016567">
    <property type="term" value="P:protein ubiquitination"/>
    <property type="evidence" value="ECO:0007669"/>
    <property type="project" value="TreeGrafter"/>
</dbReference>
<accession>A0AAV8VSZ7</accession>
<keyword evidence="2" id="KW-0808">Transferase</keyword>
<feature type="region of interest" description="Disordered" evidence="10">
    <location>
        <begin position="57"/>
        <end position="79"/>
    </location>
</feature>
<keyword evidence="8 11" id="KW-1133">Transmembrane helix</keyword>
<dbReference type="PROSITE" id="PS51292">
    <property type="entry name" value="ZF_RING_CH"/>
    <property type="match status" value="1"/>
</dbReference>
<comment type="subcellular location">
    <subcellularLocation>
        <location evidence="1">Membrane</location>
        <topology evidence="1">Multi-pass membrane protein</topology>
    </subcellularLocation>
</comment>
<evidence type="ECO:0000259" key="12">
    <source>
        <dbReference type="PROSITE" id="PS51292"/>
    </source>
</evidence>
<feature type="compositionally biased region" description="Basic and acidic residues" evidence="10">
    <location>
        <begin position="60"/>
        <end position="79"/>
    </location>
</feature>
<dbReference type="GO" id="GO:0016020">
    <property type="term" value="C:membrane"/>
    <property type="evidence" value="ECO:0007669"/>
    <property type="project" value="UniProtKB-SubCell"/>
</dbReference>
<gene>
    <name evidence="13" type="ORF">NQ315_012649</name>
</gene>
<dbReference type="SUPFAM" id="SSF57850">
    <property type="entry name" value="RING/U-box"/>
    <property type="match status" value="1"/>
</dbReference>
<dbReference type="PANTHER" id="PTHR46065:SF3">
    <property type="entry name" value="FI20425P1"/>
    <property type="match status" value="1"/>
</dbReference>
<evidence type="ECO:0000256" key="5">
    <source>
        <dbReference type="ARBA" id="ARBA00022771"/>
    </source>
</evidence>
<keyword evidence="6" id="KW-0833">Ubl conjugation pathway</keyword>
<keyword evidence="4" id="KW-0479">Metal-binding</keyword>
<dbReference type="InterPro" id="IPR011016">
    <property type="entry name" value="Znf_RING-CH"/>
</dbReference>
<dbReference type="PANTHER" id="PTHR46065">
    <property type="entry name" value="E3 UBIQUITIN-PROTEIN LIGASE MARCH 2/3 FAMILY MEMBER"/>
    <property type="match status" value="1"/>
</dbReference>
<proteinExistence type="predicted"/>
<dbReference type="InterPro" id="IPR013083">
    <property type="entry name" value="Znf_RING/FYVE/PHD"/>
</dbReference>
<keyword evidence="7" id="KW-0862">Zinc</keyword>
<protein>
    <recommendedName>
        <fullName evidence="12">RING-CH-type domain-containing protein</fullName>
    </recommendedName>
</protein>
<evidence type="ECO:0000256" key="8">
    <source>
        <dbReference type="ARBA" id="ARBA00022989"/>
    </source>
</evidence>
<evidence type="ECO:0000313" key="13">
    <source>
        <dbReference type="EMBL" id="KAJ8917157.1"/>
    </source>
</evidence>
<keyword evidence="9 11" id="KW-0472">Membrane</keyword>